<dbReference type="InterPro" id="IPR027417">
    <property type="entry name" value="P-loop_NTPase"/>
</dbReference>
<evidence type="ECO:0000256" key="4">
    <source>
        <dbReference type="ARBA" id="ARBA00023163"/>
    </source>
</evidence>
<dbReference type="PROSITE" id="PS50045">
    <property type="entry name" value="SIGMA54_INTERACT_4"/>
    <property type="match status" value="1"/>
</dbReference>
<dbReference type="InterPro" id="IPR003593">
    <property type="entry name" value="AAA+_ATPase"/>
</dbReference>
<evidence type="ECO:0000313" key="8">
    <source>
        <dbReference type="Proteomes" id="UP000315343"/>
    </source>
</evidence>
<dbReference type="InterPro" id="IPR002197">
    <property type="entry name" value="HTH_Fis"/>
</dbReference>
<keyword evidence="4" id="KW-0804">Transcription</keyword>
<dbReference type="Gene3D" id="1.10.10.60">
    <property type="entry name" value="Homeodomain-like"/>
    <property type="match status" value="1"/>
</dbReference>
<dbReference type="SUPFAM" id="SSF52540">
    <property type="entry name" value="P-loop containing nucleoside triphosphate hydrolases"/>
    <property type="match status" value="1"/>
</dbReference>
<dbReference type="CDD" id="cd00009">
    <property type="entry name" value="AAA"/>
    <property type="match status" value="1"/>
</dbReference>
<dbReference type="PANTHER" id="PTHR32071:SF57">
    <property type="entry name" value="C4-DICARBOXYLATE TRANSPORT TRANSCRIPTIONAL REGULATORY PROTEIN DCTD"/>
    <property type="match status" value="1"/>
</dbReference>
<reference evidence="7 8" key="1">
    <citation type="submission" date="2019-07" db="EMBL/GenBank/DDBJ databases">
        <title>Genomic Encyclopedia of Type Strains, Phase I: the one thousand microbial genomes (KMG-I) project.</title>
        <authorList>
            <person name="Kyrpides N."/>
        </authorList>
    </citation>
    <scope>NUCLEOTIDE SEQUENCE [LARGE SCALE GENOMIC DNA]</scope>
    <source>
        <strain evidence="7 8">DSM 13558</strain>
    </source>
</reference>
<dbReference type="InterPro" id="IPR035965">
    <property type="entry name" value="PAS-like_dom_sf"/>
</dbReference>
<dbReference type="InterPro" id="IPR058031">
    <property type="entry name" value="AAA_lid_NorR"/>
</dbReference>
<evidence type="ECO:0000313" key="7">
    <source>
        <dbReference type="EMBL" id="TWH81510.1"/>
    </source>
</evidence>
<dbReference type="Gene3D" id="3.30.450.20">
    <property type="entry name" value="PAS domain"/>
    <property type="match status" value="1"/>
</dbReference>
<dbReference type="Pfam" id="PF00158">
    <property type="entry name" value="Sigma54_activat"/>
    <property type="match status" value="1"/>
</dbReference>
<name>A0A562JED3_9FIRM</name>
<dbReference type="Gene3D" id="1.10.8.60">
    <property type="match status" value="1"/>
</dbReference>
<keyword evidence="1" id="KW-0547">Nucleotide-binding</keyword>
<dbReference type="PROSITE" id="PS00675">
    <property type="entry name" value="SIGMA54_INTERACT_1"/>
    <property type="match status" value="1"/>
</dbReference>
<dbReference type="RefSeq" id="WP_145081400.1">
    <property type="nucleotide sequence ID" value="NZ_VLKH01000003.1"/>
</dbReference>
<dbReference type="PANTHER" id="PTHR32071">
    <property type="entry name" value="TRANSCRIPTIONAL REGULATORY PROTEIN"/>
    <property type="match status" value="1"/>
</dbReference>
<dbReference type="Pfam" id="PF02954">
    <property type="entry name" value="HTH_8"/>
    <property type="match status" value="1"/>
</dbReference>
<dbReference type="Pfam" id="PF00989">
    <property type="entry name" value="PAS"/>
    <property type="match status" value="1"/>
</dbReference>
<dbReference type="SMART" id="SM00382">
    <property type="entry name" value="AAA"/>
    <property type="match status" value="1"/>
</dbReference>
<comment type="caution">
    <text evidence="7">The sequence shown here is derived from an EMBL/GenBank/DDBJ whole genome shotgun (WGS) entry which is preliminary data.</text>
</comment>
<dbReference type="AlphaFoldDB" id="A0A562JED3"/>
<evidence type="ECO:0000256" key="1">
    <source>
        <dbReference type="ARBA" id="ARBA00022741"/>
    </source>
</evidence>
<organism evidence="7 8">
    <name type="scientific">Sedimentibacter saalensis</name>
    <dbReference type="NCBI Taxonomy" id="130788"/>
    <lineage>
        <taxon>Bacteria</taxon>
        <taxon>Bacillati</taxon>
        <taxon>Bacillota</taxon>
        <taxon>Tissierellia</taxon>
        <taxon>Sedimentibacter</taxon>
    </lineage>
</organism>
<evidence type="ECO:0000259" key="6">
    <source>
        <dbReference type="PROSITE" id="PS50113"/>
    </source>
</evidence>
<dbReference type="OrthoDB" id="9771372at2"/>
<dbReference type="InterPro" id="IPR013767">
    <property type="entry name" value="PAS_fold"/>
</dbReference>
<dbReference type="InterPro" id="IPR000014">
    <property type="entry name" value="PAS"/>
</dbReference>
<evidence type="ECO:0000256" key="2">
    <source>
        <dbReference type="ARBA" id="ARBA00022840"/>
    </source>
</evidence>
<accession>A0A562JED3</accession>
<dbReference type="Gene3D" id="3.40.50.300">
    <property type="entry name" value="P-loop containing nucleotide triphosphate hydrolases"/>
    <property type="match status" value="1"/>
</dbReference>
<gene>
    <name evidence="7" type="ORF">LY60_01261</name>
</gene>
<dbReference type="EMBL" id="VLKH01000003">
    <property type="protein sequence ID" value="TWH81510.1"/>
    <property type="molecule type" value="Genomic_DNA"/>
</dbReference>
<feature type="domain" description="Sigma-54 factor interaction" evidence="5">
    <location>
        <begin position="296"/>
        <end position="525"/>
    </location>
</feature>
<evidence type="ECO:0000259" key="5">
    <source>
        <dbReference type="PROSITE" id="PS50045"/>
    </source>
</evidence>
<dbReference type="SUPFAM" id="SSF55785">
    <property type="entry name" value="PYP-like sensor domain (PAS domain)"/>
    <property type="match status" value="1"/>
</dbReference>
<dbReference type="InterPro" id="IPR025662">
    <property type="entry name" value="Sigma_54_int_dom_ATP-bd_1"/>
</dbReference>
<evidence type="ECO:0000256" key="3">
    <source>
        <dbReference type="ARBA" id="ARBA00023015"/>
    </source>
</evidence>
<dbReference type="PRINTS" id="PR01590">
    <property type="entry name" value="HTHFIS"/>
</dbReference>
<dbReference type="SUPFAM" id="SSF46689">
    <property type="entry name" value="Homeodomain-like"/>
    <property type="match status" value="1"/>
</dbReference>
<dbReference type="PROSITE" id="PS50113">
    <property type="entry name" value="PAC"/>
    <property type="match status" value="1"/>
</dbReference>
<dbReference type="CDD" id="cd00130">
    <property type="entry name" value="PAS"/>
    <property type="match status" value="1"/>
</dbReference>
<dbReference type="InterPro" id="IPR000700">
    <property type="entry name" value="PAS-assoc_C"/>
</dbReference>
<dbReference type="InterPro" id="IPR009057">
    <property type="entry name" value="Homeodomain-like_sf"/>
</dbReference>
<dbReference type="FunFam" id="3.40.50.300:FF:000006">
    <property type="entry name" value="DNA-binding transcriptional regulator NtrC"/>
    <property type="match status" value="1"/>
</dbReference>
<dbReference type="GO" id="GO:0005524">
    <property type="term" value="F:ATP binding"/>
    <property type="evidence" value="ECO:0007669"/>
    <property type="project" value="UniProtKB-KW"/>
</dbReference>
<protein>
    <submittedName>
        <fullName evidence="7">Transcriptional regulator with PAS, ATPase and Fis domain</fullName>
    </submittedName>
</protein>
<feature type="domain" description="PAC" evidence="6">
    <location>
        <begin position="235"/>
        <end position="286"/>
    </location>
</feature>
<proteinExistence type="predicted"/>
<keyword evidence="2" id="KW-0067">ATP-binding</keyword>
<dbReference type="InterPro" id="IPR002078">
    <property type="entry name" value="Sigma_54_int"/>
</dbReference>
<keyword evidence="3" id="KW-0805">Transcription regulation</keyword>
<dbReference type="Proteomes" id="UP000315343">
    <property type="component" value="Unassembled WGS sequence"/>
</dbReference>
<dbReference type="Pfam" id="PF25601">
    <property type="entry name" value="AAA_lid_14"/>
    <property type="match status" value="1"/>
</dbReference>
<keyword evidence="8" id="KW-1185">Reference proteome</keyword>
<dbReference type="GO" id="GO:0006355">
    <property type="term" value="P:regulation of DNA-templated transcription"/>
    <property type="evidence" value="ECO:0007669"/>
    <property type="project" value="InterPro"/>
</dbReference>
<dbReference type="GO" id="GO:0043565">
    <property type="term" value="F:sequence-specific DNA binding"/>
    <property type="evidence" value="ECO:0007669"/>
    <property type="project" value="InterPro"/>
</dbReference>
<sequence>MMERKDVDLHEQIKNIADKNEWLIKLAGPILRELCLQFCSKNFVIMLTDSNSKVLCVDKSNDSEKVGILINLIKNRVYINKAENQLIELRVLNQNNDSADFEQVTYDYGNILNHVYTIKLNSEAKAFITLTLFKEEEGSVLNSFMPVICKSISNLSNMYRKNKELEIQNNFRGLLIDASSDGMLSVDMKGIITFINPAGMRILKIDKDVVGKHITEGVDFEPTILHVLKTQKGYVDKEFRLKSKRGVVHFVKTAIPLRDEKGEMVGVLDIFRSIREVTTMVNRMNGAQAKYSIFNIIGESIQIKEIKKLIKMAGSNESPVLIEGESGTGKDIIAQSIHNFSLRSDGPFVTVDCEALPRNLLESELFGYEEGSFSKKNTGGRPGKIELAYGGTLFLNNVGYMPLDLQSKLSNALNNKAVVRIGGFNEIPIDIRVVCASSINLEDMVAENNFREDLYKLINTLHIETPPLRERHEDIDLIANQTLNQYNLINGTNKELSEEARNLLHKWCWPGNVRELERAIEYAYCIAKDNIILPEHMQNKISKVNIKIKENPLMSIREAEAVAVVKALEHTGGNITQAAKILGIGRNTLYGKMKEYDL</sequence>